<proteinExistence type="predicted"/>
<gene>
    <name evidence="2" type="ORF">GCM10023224_18970</name>
</gene>
<evidence type="ECO:0000313" key="2">
    <source>
        <dbReference type="EMBL" id="GAA4938011.1"/>
    </source>
</evidence>
<feature type="transmembrane region" description="Helical" evidence="1">
    <location>
        <begin position="12"/>
        <end position="28"/>
    </location>
</feature>
<keyword evidence="1" id="KW-0812">Transmembrane</keyword>
<keyword evidence="3" id="KW-1185">Reference proteome</keyword>
<accession>A0ABP9GDI8</accession>
<reference evidence="3" key="1">
    <citation type="journal article" date="2019" name="Int. J. Syst. Evol. Microbiol.">
        <title>The Global Catalogue of Microorganisms (GCM) 10K type strain sequencing project: providing services to taxonomists for standard genome sequencing and annotation.</title>
        <authorList>
            <consortium name="The Broad Institute Genomics Platform"/>
            <consortium name="The Broad Institute Genome Sequencing Center for Infectious Disease"/>
            <person name="Wu L."/>
            <person name="Ma J."/>
        </authorList>
    </citation>
    <scope>NUCLEOTIDE SEQUENCE [LARGE SCALE GENOMIC DNA]</scope>
    <source>
        <strain evidence="3">JCM 18123</strain>
    </source>
</reference>
<dbReference type="RefSeq" id="WP_345556289.1">
    <property type="nucleotide sequence ID" value="NZ_BAABIK010000008.1"/>
</dbReference>
<evidence type="ECO:0000256" key="1">
    <source>
        <dbReference type="SAM" id="Phobius"/>
    </source>
</evidence>
<protein>
    <submittedName>
        <fullName evidence="2">Uncharacterized protein</fullName>
    </submittedName>
</protein>
<organism evidence="2 3">
    <name type="scientific">Streptomonospora halophila</name>
    <dbReference type="NCBI Taxonomy" id="427369"/>
    <lineage>
        <taxon>Bacteria</taxon>
        <taxon>Bacillati</taxon>
        <taxon>Actinomycetota</taxon>
        <taxon>Actinomycetes</taxon>
        <taxon>Streptosporangiales</taxon>
        <taxon>Nocardiopsidaceae</taxon>
        <taxon>Streptomonospora</taxon>
    </lineage>
</organism>
<evidence type="ECO:0000313" key="3">
    <source>
        <dbReference type="Proteomes" id="UP001499993"/>
    </source>
</evidence>
<dbReference type="EMBL" id="BAABIK010000008">
    <property type="protein sequence ID" value="GAA4938011.1"/>
    <property type="molecule type" value="Genomic_DNA"/>
</dbReference>
<feature type="transmembrane region" description="Helical" evidence="1">
    <location>
        <begin position="49"/>
        <end position="73"/>
    </location>
</feature>
<keyword evidence="1" id="KW-1133">Transmembrane helix</keyword>
<dbReference type="Proteomes" id="UP001499993">
    <property type="component" value="Unassembled WGS sequence"/>
</dbReference>
<sequence>MAGIVDAVLDPMHLFVLVGVVAQIAVLVKPEIVWRQRGRNRLDALPPRLATVFVWTTRGAALMAIVVLVAFPFV</sequence>
<keyword evidence="1" id="KW-0472">Membrane</keyword>
<name>A0ABP9GDI8_9ACTN</name>
<comment type="caution">
    <text evidence="2">The sequence shown here is derived from an EMBL/GenBank/DDBJ whole genome shotgun (WGS) entry which is preliminary data.</text>
</comment>